<dbReference type="InterPro" id="IPR041318">
    <property type="entry name" value="pEK499_p136"/>
</dbReference>
<name>A0A1N6IFG2_9FLAO</name>
<dbReference type="Pfam" id="PF18736">
    <property type="entry name" value="pEK499_p136"/>
    <property type="match status" value="1"/>
</dbReference>
<gene>
    <name evidence="2" type="ORF">SAMN05444409_2610</name>
</gene>
<reference evidence="3" key="1">
    <citation type="submission" date="2016-11" db="EMBL/GenBank/DDBJ databases">
        <authorList>
            <person name="Varghese N."/>
            <person name="Submissions S."/>
        </authorList>
    </citation>
    <scope>NUCLEOTIDE SEQUENCE [LARGE SCALE GENOMIC DNA]</scope>
    <source>
        <strain evidence="3">DSM 27623</strain>
    </source>
</reference>
<accession>A0A1N6IFG2</accession>
<dbReference type="RefSeq" id="WP_074235793.1">
    <property type="nucleotide sequence ID" value="NZ_FSRK01000002.1"/>
</dbReference>
<sequence>MSYYTQQEYDFVQRTKIILEQYQKLKISANEKYEITLLINCFTGLLILPQQYWFDNLPNEIISEKEWGIKTEYINIIAGNNKSVKEIVRHLRNSVAHYKFEVFENQKKEIKSIKFKDYTTNGVITFEGEVPVKNLNIFLNKFSNWFLEEMKK</sequence>
<proteinExistence type="predicted"/>
<feature type="domain" description="pEK499-p136 HEPN" evidence="1">
    <location>
        <begin position="1"/>
        <end position="151"/>
    </location>
</feature>
<dbReference type="STRING" id="1416779.SAMN05444409_2610"/>
<keyword evidence="3" id="KW-1185">Reference proteome</keyword>
<organism evidence="2 3">
    <name type="scientific">Epilithonimonas zeae</name>
    <dbReference type="NCBI Taxonomy" id="1416779"/>
    <lineage>
        <taxon>Bacteria</taxon>
        <taxon>Pseudomonadati</taxon>
        <taxon>Bacteroidota</taxon>
        <taxon>Flavobacteriia</taxon>
        <taxon>Flavobacteriales</taxon>
        <taxon>Weeksellaceae</taxon>
        <taxon>Chryseobacterium group</taxon>
        <taxon>Epilithonimonas</taxon>
    </lineage>
</organism>
<protein>
    <recommendedName>
        <fullName evidence="1">pEK499-p136 HEPN domain-containing protein</fullName>
    </recommendedName>
</protein>
<dbReference type="AlphaFoldDB" id="A0A1N6IFG2"/>
<dbReference type="Proteomes" id="UP000185207">
    <property type="component" value="Unassembled WGS sequence"/>
</dbReference>
<evidence type="ECO:0000313" key="2">
    <source>
        <dbReference type="EMBL" id="SIO30777.1"/>
    </source>
</evidence>
<dbReference type="EMBL" id="FSRK01000002">
    <property type="protein sequence ID" value="SIO30777.1"/>
    <property type="molecule type" value="Genomic_DNA"/>
</dbReference>
<evidence type="ECO:0000313" key="3">
    <source>
        <dbReference type="Proteomes" id="UP000185207"/>
    </source>
</evidence>
<evidence type="ECO:0000259" key="1">
    <source>
        <dbReference type="Pfam" id="PF18736"/>
    </source>
</evidence>
<dbReference type="OrthoDB" id="1495095at2"/>